<name>A0A147F9A2_MICTE</name>
<dbReference type="AlphaFoldDB" id="A0A147F9A2"/>
<evidence type="ECO:0000259" key="3">
    <source>
        <dbReference type="PROSITE" id="PS50983"/>
    </source>
</evidence>
<reference evidence="4 5" key="1">
    <citation type="journal article" date="2016" name="Front. Microbiol.">
        <title>Genomic Resource of Rice Seed Associated Bacteria.</title>
        <authorList>
            <person name="Midha S."/>
            <person name="Bansal K."/>
            <person name="Sharma S."/>
            <person name="Kumar N."/>
            <person name="Patil P.P."/>
            <person name="Chaudhry V."/>
            <person name="Patil P.B."/>
        </authorList>
    </citation>
    <scope>NUCLEOTIDE SEQUENCE [LARGE SCALE GENOMIC DNA]</scope>
    <source>
        <strain evidence="4 5">RSA3</strain>
    </source>
</reference>
<dbReference type="Gene3D" id="3.40.50.1980">
    <property type="entry name" value="Nitrogenase molybdenum iron protein domain"/>
    <property type="match status" value="2"/>
</dbReference>
<dbReference type="InterPro" id="IPR002491">
    <property type="entry name" value="ABC_transptr_periplasmic_BD"/>
</dbReference>
<dbReference type="PATRIC" id="fig|2033.7.peg.2008"/>
<evidence type="ECO:0000256" key="2">
    <source>
        <dbReference type="SAM" id="MobiDB-lite"/>
    </source>
</evidence>
<organism evidence="4 5">
    <name type="scientific">Microbacterium testaceum</name>
    <name type="common">Aureobacterium testaceum</name>
    <name type="synonym">Brevibacterium testaceum</name>
    <dbReference type="NCBI Taxonomy" id="2033"/>
    <lineage>
        <taxon>Bacteria</taxon>
        <taxon>Bacillati</taxon>
        <taxon>Actinomycetota</taxon>
        <taxon>Actinomycetes</taxon>
        <taxon>Micrococcales</taxon>
        <taxon>Microbacteriaceae</taxon>
        <taxon>Microbacterium</taxon>
    </lineage>
</organism>
<proteinExistence type="inferred from homology"/>
<keyword evidence="4" id="KW-0675">Receptor</keyword>
<gene>
    <name evidence="4" type="ORF">RSA3_07000</name>
</gene>
<evidence type="ECO:0000256" key="1">
    <source>
        <dbReference type="ARBA" id="ARBA00008814"/>
    </source>
</evidence>
<comment type="similarity">
    <text evidence="1">Belongs to the bacterial solute-binding protein 8 family.</text>
</comment>
<dbReference type="PANTHER" id="PTHR30535">
    <property type="entry name" value="VITAMIN B12-BINDING PROTEIN"/>
    <property type="match status" value="1"/>
</dbReference>
<evidence type="ECO:0000313" key="4">
    <source>
        <dbReference type="EMBL" id="KTS12973.1"/>
    </source>
</evidence>
<accession>A0A147F9A2</accession>
<dbReference type="PANTHER" id="PTHR30535:SF4">
    <property type="entry name" value="HEMIN-BINDING PERIPLASMIC PROTEIN HMUT"/>
    <property type="match status" value="1"/>
</dbReference>
<dbReference type="Pfam" id="PF01497">
    <property type="entry name" value="Peripla_BP_2"/>
    <property type="match status" value="1"/>
</dbReference>
<sequence length="348" mass="35488">MTTGLSACDTAGNAHGDVAGSTPPLAEVTPLADPLSWEGPSTAVAAAAPIVPVTDGAQVLPATVTDSQGTGVTVTDTSRILTLDIYGSLSRIVFELGLGDQVVARDISTGFPEAAHLPVVTENGHDLNAEAILDAAPTVILTDTSLGPWDTILQMRDAGIPVVVVDSHRSLESVGSLIEQVGAALGVPERAAALAARSTAAVDAKIAQIAAVAPSDPAQKLRMMFLYVRGQSGVYYLFGQESGADSLIEALGGIDVAGEIGWKGMRPITDEALVDANPDLLIMMTKGLESVGGVDGLAEHLPAVAQTDAGRHRRIVDMSDATVLSFGPAAADVLDALAVAVYAPEATG</sequence>
<dbReference type="PROSITE" id="PS50983">
    <property type="entry name" value="FE_B12_PBP"/>
    <property type="match status" value="1"/>
</dbReference>
<feature type="region of interest" description="Disordered" evidence="2">
    <location>
        <begin position="1"/>
        <end position="22"/>
    </location>
</feature>
<dbReference type="Proteomes" id="UP000072189">
    <property type="component" value="Unassembled WGS sequence"/>
</dbReference>
<evidence type="ECO:0000313" key="5">
    <source>
        <dbReference type="Proteomes" id="UP000072189"/>
    </source>
</evidence>
<feature type="domain" description="Fe/B12 periplasmic-binding" evidence="3">
    <location>
        <begin position="81"/>
        <end position="345"/>
    </location>
</feature>
<dbReference type="EMBL" id="LDRV01000039">
    <property type="protein sequence ID" value="KTS12973.1"/>
    <property type="molecule type" value="Genomic_DNA"/>
</dbReference>
<comment type="caution">
    <text evidence="4">The sequence shown here is derived from an EMBL/GenBank/DDBJ whole genome shotgun (WGS) entry which is preliminary data.</text>
</comment>
<dbReference type="InterPro" id="IPR050902">
    <property type="entry name" value="ABC_Transporter_SBP"/>
</dbReference>
<dbReference type="SUPFAM" id="SSF53807">
    <property type="entry name" value="Helical backbone' metal receptor"/>
    <property type="match status" value="1"/>
</dbReference>
<protein>
    <submittedName>
        <fullName evidence="4">Hemin receptor</fullName>
    </submittedName>
</protein>